<dbReference type="Pfam" id="PF20769">
    <property type="entry name" value="YPEB_N"/>
    <property type="match status" value="1"/>
</dbReference>
<dbReference type="InterPro" id="IPR048402">
    <property type="entry name" value="YpeB_N"/>
</dbReference>
<proteinExistence type="predicted"/>
<dbReference type="GO" id="GO:0009847">
    <property type="term" value="P:spore germination"/>
    <property type="evidence" value="ECO:0007669"/>
    <property type="project" value="InterPro"/>
</dbReference>
<feature type="domain" description="Sporulation protein YpeB PepSY1 and PepSY2" evidence="1">
    <location>
        <begin position="194"/>
        <end position="379"/>
    </location>
</feature>
<gene>
    <name evidence="3" type="ORF">GQ588_13610</name>
</gene>
<evidence type="ECO:0000313" key="3">
    <source>
        <dbReference type="EMBL" id="QHA01602.1"/>
    </source>
</evidence>
<evidence type="ECO:0000313" key="4">
    <source>
        <dbReference type="Proteomes" id="UP000430508"/>
    </source>
</evidence>
<evidence type="ECO:0000259" key="2">
    <source>
        <dbReference type="Pfam" id="PF20769"/>
    </source>
</evidence>
<dbReference type="AlphaFoldDB" id="A0A857DMC8"/>
<feature type="domain" description="Sporulation protein YpeB N-terminal" evidence="2">
    <location>
        <begin position="29"/>
        <end position="161"/>
    </location>
</feature>
<reference evidence="3 4" key="1">
    <citation type="submission" date="2019-12" db="EMBL/GenBank/DDBJ databases">
        <title>Sequence classification of anaerobic respiratory reductive dehalogenases: First we see many, then we see few.</title>
        <authorList>
            <person name="Molenda O."/>
            <person name="Puentes Jacome L.A."/>
            <person name="Cao X."/>
            <person name="Nesbo C.L."/>
            <person name="Tang S."/>
            <person name="Morson N."/>
            <person name="Patron J."/>
            <person name="Lomheim L."/>
            <person name="Wishart D.S."/>
            <person name="Edwards E.A."/>
        </authorList>
    </citation>
    <scope>NUCLEOTIDE SEQUENCE [LARGE SCALE GENOMIC DNA]</scope>
    <source>
        <strain evidence="3 4">12DCA</strain>
    </source>
</reference>
<name>A0A857DMC8_9FIRM</name>
<dbReference type="EMBL" id="CP046996">
    <property type="protein sequence ID" value="QHA01602.1"/>
    <property type="molecule type" value="Genomic_DNA"/>
</dbReference>
<evidence type="ECO:0000259" key="1">
    <source>
        <dbReference type="Pfam" id="PF14620"/>
    </source>
</evidence>
<sequence>MKKRFWPWALAAGLALSLIWGVNQFQRAESLDLAAENQYQRSFADLVTHLDGLETTLAKSRAAGTPTQQVLYLSQSWQQSGTAVKDLSLLPSDEYGLNYVDQFLNQIGEYAHLMTQQIAKGEQMNASQEKTLTNMQERLISVNRTVQELNVSLSTENISWLSKNKRSASTNFSNAAPASAIGEEGAATVPDSVSSGLEQLDSSLQKYPPYSYEGQADTHFVSEPLGLPEKTVTETEAKAAATDFLQTLGYTNVDPQSSGISNGTFSVYVFKFSSTTVDVAKKGGVITYFRDERALGLQRFDADNTASRALKTLQNLGWKNLVQTSVNDFGGTIQLDAVVEEQGIRIYPDKIRLIVAKDNGRIIGYDATSYWLFHHKRTLLPEITMDQAKSRLRSDVSIQEYRLVVISLPGWPEAFCYEFRVKKGGEEFMIYINAVSGYEEKIQRVIQTPRGEYLE</sequence>
<accession>A0A857DMC8</accession>
<dbReference type="Proteomes" id="UP000430508">
    <property type="component" value="Chromosome"/>
</dbReference>
<dbReference type="InterPro" id="IPR014239">
    <property type="entry name" value="YpeB_PepSY1-2"/>
</dbReference>
<organism evidence="3 4">
    <name type="scientific">Dehalobacter restrictus</name>
    <dbReference type="NCBI Taxonomy" id="55583"/>
    <lineage>
        <taxon>Bacteria</taxon>
        <taxon>Bacillati</taxon>
        <taxon>Bacillota</taxon>
        <taxon>Clostridia</taxon>
        <taxon>Eubacteriales</taxon>
        <taxon>Desulfitobacteriaceae</taxon>
        <taxon>Dehalobacter</taxon>
    </lineage>
</organism>
<dbReference type="Pfam" id="PF14620">
    <property type="entry name" value="YPEB_PepSY1-2"/>
    <property type="match status" value="1"/>
</dbReference>
<protein>
    <submittedName>
        <fullName evidence="3">Peptidase M4</fullName>
    </submittedName>
</protein>
<dbReference type="RefSeq" id="WP_019224652.1">
    <property type="nucleotide sequence ID" value="NZ_CP046996.1"/>
</dbReference>